<dbReference type="PANTHER" id="PTHR11530:SF11">
    <property type="entry name" value="D-ASPARTATE OXIDASE"/>
    <property type="match status" value="1"/>
</dbReference>
<evidence type="ECO:0000256" key="6">
    <source>
        <dbReference type="ARBA" id="ARBA00039101"/>
    </source>
</evidence>
<evidence type="ECO:0000256" key="8">
    <source>
        <dbReference type="ARBA" id="ARBA00049547"/>
    </source>
</evidence>
<dbReference type="Gene3D" id="3.30.9.10">
    <property type="entry name" value="D-Amino Acid Oxidase, subunit A, domain 2"/>
    <property type="match status" value="1"/>
</dbReference>
<evidence type="ECO:0000313" key="11">
    <source>
        <dbReference type="Proteomes" id="UP001240984"/>
    </source>
</evidence>
<dbReference type="GO" id="GO:0003884">
    <property type="term" value="F:D-amino-acid oxidase activity"/>
    <property type="evidence" value="ECO:0007669"/>
    <property type="project" value="UniProtKB-EC"/>
</dbReference>
<dbReference type="SUPFAM" id="SSF51971">
    <property type="entry name" value="Nucleotide-binding domain"/>
    <property type="match status" value="1"/>
</dbReference>
<keyword evidence="4" id="KW-0274">FAD</keyword>
<accession>A0ABT9MZ96</accession>
<dbReference type="EMBL" id="JAUSRA010000001">
    <property type="protein sequence ID" value="MDP9796563.1"/>
    <property type="molecule type" value="Genomic_DNA"/>
</dbReference>
<dbReference type="PANTHER" id="PTHR11530">
    <property type="entry name" value="D-AMINO ACID OXIDASE"/>
    <property type="match status" value="1"/>
</dbReference>
<dbReference type="RefSeq" id="WP_306833234.1">
    <property type="nucleotide sequence ID" value="NZ_JAUSRA010000001.1"/>
</dbReference>
<evidence type="ECO:0000256" key="3">
    <source>
        <dbReference type="ARBA" id="ARBA00022630"/>
    </source>
</evidence>
<comment type="catalytic activity">
    <reaction evidence="8">
        <text>a D-alpha-amino acid + O2 + H2O = a 2-oxocarboxylate + H2O2 + NH4(+)</text>
        <dbReference type="Rhea" id="RHEA:21816"/>
        <dbReference type="ChEBI" id="CHEBI:15377"/>
        <dbReference type="ChEBI" id="CHEBI:15379"/>
        <dbReference type="ChEBI" id="CHEBI:16240"/>
        <dbReference type="ChEBI" id="CHEBI:28938"/>
        <dbReference type="ChEBI" id="CHEBI:35179"/>
        <dbReference type="ChEBI" id="CHEBI:59871"/>
        <dbReference type="EC" id="1.4.3.3"/>
    </reaction>
    <physiologicalReaction direction="left-to-right" evidence="8">
        <dbReference type="Rhea" id="RHEA:21817"/>
    </physiologicalReaction>
</comment>
<keyword evidence="5 10" id="KW-0560">Oxidoreductase</keyword>
<organism evidence="10 11">
    <name type="scientific">Catenuloplanes nepalensis</name>
    <dbReference type="NCBI Taxonomy" id="587533"/>
    <lineage>
        <taxon>Bacteria</taxon>
        <taxon>Bacillati</taxon>
        <taxon>Actinomycetota</taxon>
        <taxon>Actinomycetes</taxon>
        <taxon>Micromonosporales</taxon>
        <taxon>Micromonosporaceae</taxon>
        <taxon>Catenuloplanes</taxon>
    </lineage>
</organism>
<dbReference type="Pfam" id="PF01266">
    <property type="entry name" value="DAO"/>
    <property type="match status" value="1"/>
</dbReference>
<dbReference type="Gene3D" id="3.40.50.720">
    <property type="entry name" value="NAD(P)-binding Rossmann-like Domain"/>
    <property type="match status" value="1"/>
</dbReference>
<keyword evidence="3" id="KW-0285">Flavoprotein</keyword>
<evidence type="ECO:0000256" key="2">
    <source>
        <dbReference type="ARBA" id="ARBA00006730"/>
    </source>
</evidence>
<dbReference type="InterPro" id="IPR006076">
    <property type="entry name" value="FAD-dep_OxRdtase"/>
</dbReference>
<evidence type="ECO:0000256" key="7">
    <source>
        <dbReference type="ARBA" id="ARBA00039751"/>
    </source>
</evidence>
<dbReference type="SUPFAM" id="SSF54373">
    <property type="entry name" value="FAD-linked reductases, C-terminal domain"/>
    <property type="match status" value="1"/>
</dbReference>
<feature type="domain" description="FAD dependent oxidoreductase" evidence="9">
    <location>
        <begin position="4"/>
        <end position="310"/>
    </location>
</feature>
<keyword evidence="11" id="KW-1185">Reference proteome</keyword>
<dbReference type="PIRSF" id="PIRSF000189">
    <property type="entry name" value="D-aa_oxidase"/>
    <property type="match status" value="1"/>
</dbReference>
<evidence type="ECO:0000313" key="10">
    <source>
        <dbReference type="EMBL" id="MDP9796563.1"/>
    </source>
</evidence>
<protein>
    <recommendedName>
        <fullName evidence="7">D-amino-acid oxidase</fullName>
        <ecNumber evidence="6">1.4.3.3</ecNumber>
    </recommendedName>
</protein>
<evidence type="ECO:0000256" key="5">
    <source>
        <dbReference type="ARBA" id="ARBA00023002"/>
    </source>
</evidence>
<comment type="cofactor">
    <cofactor evidence="1">
        <name>FAD</name>
        <dbReference type="ChEBI" id="CHEBI:57692"/>
    </cofactor>
</comment>
<name>A0ABT9MZ96_9ACTN</name>
<reference evidence="10 11" key="1">
    <citation type="submission" date="2023-07" db="EMBL/GenBank/DDBJ databases">
        <title>Sequencing the genomes of 1000 actinobacteria strains.</title>
        <authorList>
            <person name="Klenk H.-P."/>
        </authorList>
    </citation>
    <scope>NUCLEOTIDE SEQUENCE [LARGE SCALE GENOMIC DNA]</scope>
    <source>
        <strain evidence="10 11">DSM 44710</strain>
    </source>
</reference>
<dbReference type="PROSITE" id="PS00677">
    <property type="entry name" value="DAO"/>
    <property type="match status" value="1"/>
</dbReference>
<evidence type="ECO:0000256" key="1">
    <source>
        <dbReference type="ARBA" id="ARBA00001974"/>
    </source>
</evidence>
<evidence type="ECO:0000256" key="4">
    <source>
        <dbReference type="ARBA" id="ARBA00022827"/>
    </source>
</evidence>
<dbReference type="EC" id="1.4.3.3" evidence="6"/>
<gene>
    <name evidence="10" type="ORF">J2S43_005075</name>
</gene>
<comment type="caution">
    <text evidence="10">The sequence shown here is derived from an EMBL/GenBank/DDBJ whole genome shotgun (WGS) entry which is preliminary data.</text>
</comment>
<evidence type="ECO:0000259" key="9">
    <source>
        <dbReference type="Pfam" id="PF01266"/>
    </source>
</evidence>
<dbReference type="InterPro" id="IPR023209">
    <property type="entry name" value="DAO"/>
</dbReference>
<comment type="similarity">
    <text evidence="2">Belongs to the DAMOX/DASOX family.</text>
</comment>
<dbReference type="Proteomes" id="UP001240984">
    <property type="component" value="Unassembled WGS sequence"/>
</dbReference>
<dbReference type="InterPro" id="IPR006181">
    <property type="entry name" value="D-amino_acid_oxidase_CS"/>
</dbReference>
<sequence>MTSVLIIGAGVSGLTTGVLLAEAGMSVHVRTAAPPSESTSCAAGAIWDPLYATHERVPLWSGVAYRTFAELAVSAPDAGVRMLDGIEASRTRTTPAEYASALPGYRLCGPDELRPGFTAGWRYHAPVVDMPVYLEHLQRRLKAAGGTMSIGYAPRLADVAGEAPVVVNCTGPGAASFVPDPTVTPIRGQLVVVENPGLDEFFAEHTDDLREMTYLLPQGPLLLLGGSAEPGRADVAEDAAVAERIKARCALIEPRITSLPVLGHRIGIRPVRDPVRVEHELVGGHHVVHNYGHGGAGVSLSWGCAAEVRELIAAL</sequence>
<proteinExistence type="inferred from homology"/>